<reference evidence="2" key="1">
    <citation type="submission" date="2018-01" db="EMBL/GenBank/DDBJ databases">
        <title>An insight into the sialome of Amazonian anophelines.</title>
        <authorList>
            <person name="Ribeiro J.M."/>
            <person name="Scarpassa V."/>
            <person name="Calvo E."/>
        </authorList>
    </citation>
    <scope>NUCLEOTIDE SEQUENCE</scope>
    <source>
        <tissue evidence="2">Salivary glands</tissue>
    </source>
</reference>
<sequence>MLLLLLLLLLMRILFCVMIRTEATVIVGEALRLDVSGKTSKDRIEIEVRGRRRGFRSVRILPQHPGLRCSV</sequence>
<feature type="chain" id="PRO_5014617213" evidence="1">
    <location>
        <begin position="24"/>
        <end position="71"/>
    </location>
</feature>
<organism evidence="2">
    <name type="scientific">Anopheles braziliensis</name>
    <dbReference type="NCBI Taxonomy" id="58242"/>
    <lineage>
        <taxon>Eukaryota</taxon>
        <taxon>Metazoa</taxon>
        <taxon>Ecdysozoa</taxon>
        <taxon>Arthropoda</taxon>
        <taxon>Hexapoda</taxon>
        <taxon>Insecta</taxon>
        <taxon>Pterygota</taxon>
        <taxon>Neoptera</taxon>
        <taxon>Endopterygota</taxon>
        <taxon>Diptera</taxon>
        <taxon>Nematocera</taxon>
        <taxon>Culicoidea</taxon>
        <taxon>Culicidae</taxon>
        <taxon>Anophelinae</taxon>
        <taxon>Anopheles</taxon>
    </lineage>
</organism>
<evidence type="ECO:0000256" key="1">
    <source>
        <dbReference type="SAM" id="SignalP"/>
    </source>
</evidence>
<keyword evidence="1" id="KW-0732">Signal</keyword>
<proteinExistence type="predicted"/>
<evidence type="ECO:0000313" key="2">
    <source>
        <dbReference type="EMBL" id="MBW32620.1"/>
    </source>
</evidence>
<dbReference type="AlphaFoldDB" id="A0A2M3ZVZ0"/>
<accession>A0A2M3ZVZ0</accession>
<feature type="signal peptide" evidence="1">
    <location>
        <begin position="1"/>
        <end position="23"/>
    </location>
</feature>
<name>A0A2M3ZVZ0_9DIPT</name>
<dbReference type="EMBL" id="GGFM01011869">
    <property type="protein sequence ID" value="MBW32620.1"/>
    <property type="molecule type" value="Transcribed_RNA"/>
</dbReference>
<protein>
    <submittedName>
        <fullName evidence="2">Putative secreted peptide</fullName>
    </submittedName>
</protein>